<dbReference type="EMBL" id="BGZK01008608">
    <property type="protein sequence ID" value="GBP09105.1"/>
    <property type="molecule type" value="Genomic_DNA"/>
</dbReference>
<comment type="caution">
    <text evidence="1">The sequence shown here is derived from an EMBL/GenBank/DDBJ whole genome shotgun (WGS) entry which is preliminary data.</text>
</comment>
<reference evidence="1 2" key="1">
    <citation type="journal article" date="2019" name="Commun. Biol.">
        <title>The bagworm genome reveals a unique fibroin gene that provides high tensile strength.</title>
        <authorList>
            <person name="Kono N."/>
            <person name="Nakamura H."/>
            <person name="Ohtoshi R."/>
            <person name="Tomita M."/>
            <person name="Numata K."/>
            <person name="Arakawa K."/>
        </authorList>
    </citation>
    <scope>NUCLEOTIDE SEQUENCE [LARGE SCALE GENOMIC DNA]</scope>
</reference>
<protein>
    <submittedName>
        <fullName evidence="1">Uncharacterized protein</fullName>
    </submittedName>
</protein>
<dbReference type="AlphaFoldDB" id="A0A4C1T4J7"/>
<evidence type="ECO:0000313" key="2">
    <source>
        <dbReference type="Proteomes" id="UP000299102"/>
    </source>
</evidence>
<evidence type="ECO:0000313" key="1">
    <source>
        <dbReference type="EMBL" id="GBP09105.1"/>
    </source>
</evidence>
<gene>
    <name evidence="1" type="ORF">EVAR_100338_1</name>
</gene>
<name>A0A4C1T4J7_EUMVA</name>
<proteinExistence type="predicted"/>
<sequence length="113" mass="12773">MAFLMAFLFFPSTREKESDRDPVDFPVSDASELVWFRTSLSVPTTVLSEPVVSSSDDELAQRFPSSYCRLTGDWVLLEFALRQSGRRGSLQGSTPHELLEFALWALIAHFRAT</sequence>
<organism evidence="1 2">
    <name type="scientific">Eumeta variegata</name>
    <name type="common">Bagworm moth</name>
    <name type="synonym">Eumeta japonica</name>
    <dbReference type="NCBI Taxonomy" id="151549"/>
    <lineage>
        <taxon>Eukaryota</taxon>
        <taxon>Metazoa</taxon>
        <taxon>Ecdysozoa</taxon>
        <taxon>Arthropoda</taxon>
        <taxon>Hexapoda</taxon>
        <taxon>Insecta</taxon>
        <taxon>Pterygota</taxon>
        <taxon>Neoptera</taxon>
        <taxon>Endopterygota</taxon>
        <taxon>Lepidoptera</taxon>
        <taxon>Glossata</taxon>
        <taxon>Ditrysia</taxon>
        <taxon>Tineoidea</taxon>
        <taxon>Psychidae</taxon>
        <taxon>Oiketicinae</taxon>
        <taxon>Eumeta</taxon>
    </lineage>
</organism>
<accession>A0A4C1T4J7</accession>
<dbReference type="Proteomes" id="UP000299102">
    <property type="component" value="Unassembled WGS sequence"/>
</dbReference>
<keyword evidence="2" id="KW-1185">Reference proteome</keyword>